<feature type="transmembrane region" description="Helical" evidence="7">
    <location>
        <begin position="245"/>
        <end position="264"/>
    </location>
</feature>
<comment type="subcellular location">
    <subcellularLocation>
        <location evidence="1">Membrane</location>
        <topology evidence="1">Multi-pass membrane protein</topology>
    </subcellularLocation>
</comment>
<sequence length="266" mass="28176">MSKARPPLALDPFSSLGRTMLSAVAGFGEACLLYFKSLKSLLSGTIFWKNTFLQMEMIGLKSLPIVLVISVFTGMVFSLQIAKIFATFGLSSQLGQGLTLAFARELAPVLTGVVVAGRIGSSIAAEIGSMKVTEQIEALEALSTDPIDYLVAPRIVAASLMLPVLVVFADFSGIIGGFLIAAAYANIPVKDFIDGILTFVNFWDFCGGVVKAACFGMIIAGVGSFKGLKTENGAVGVGKATTESVVISTILLFILNYFLSMILYRL</sequence>
<keyword evidence="6 7" id="KW-0472">Membrane</keyword>
<evidence type="ECO:0000256" key="7">
    <source>
        <dbReference type="RuleBase" id="RU362044"/>
    </source>
</evidence>
<accession>A0A4R1S029</accession>
<evidence type="ECO:0000256" key="2">
    <source>
        <dbReference type="ARBA" id="ARBA00007556"/>
    </source>
</evidence>
<dbReference type="InterPro" id="IPR030802">
    <property type="entry name" value="Permease_MalE"/>
</dbReference>
<evidence type="ECO:0000313" key="8">
    <source>
        <dbReference type="EMBL" id="TCL71622.1"/>
    </source>
</evidence>
<dbReference type="AlphaFoldDB" id="A0A4R1S029"/>
<keyword evidence="4 7" id="KW-0812">Transmembrane</keyword>
<keyword evidence="5 7" id="KW-1133">Transmembrane helix</keyword>
<dbReference type="OrthoDB" id="9810518at2"/>
<dbReference type="Pfam" id="PF02405">
    <property type="entry name" value="MlaE"/>
    <property type="match status" value="1"/>
</dbReference>
<feature type="transmembrane region" description="Helical" evidence="7">
    <location>
        <begin position="63"/>
        <end position="86"/>
    </location>
</feature>
<organism evidence="8 9">
    <name type="scientific">Hydrogenispora ethanolica</name>
    <dbReference type="NCBI Taxonomy" id="1082276"/>
    <lineage>
        <taxon>Bacteria</taxon>
        <taxon>Bacillati</taxon>
        <taxon>Bacillota</taxon>
        <taxon>Hydrogenispora</taxon>
    </lineage>
</organism>
<dbReference type="GO" id="GO:0043190">
    <property type="term" value="C:ATP-binding cassette (ABC) transporter complex"/>
    <property type="evidence" value="ECO:0007669"/>
    <property type="project" value="InterPro"/>
</dbReference>
<dbReference type="GO" id="GO:0005548">
    <property type="term" value="F:phospholipid transporter activity"/>
    <property type="evidence" value="ECO:0007669"/>
    <property type="project" value="TreeGrafter"/>
</dbReference>
<comment type="similarity">
    <text evidence="2 7">Belongs to the MlaE permease family.</text>
</comment>
<evidence type="ECO:0000256" key="4">
    <source>
        <dbReference type="ARBA" id="ARBA00022692"/>
    </source>
</evidence>
<evidence type="ECO:0000256" key="1">
    <source>
        <dbReference type="ARBA" id="ARBA00004141"/>
    </source>
</evidence>
<evidence type="ECO:0000313" key="9">
    <source>
        <dbReference type="Proteomes" id="UP000295008"/>
    </source>
</evidence>
<comment type="caution">
    <text evidence="8">The sequence shown here is derived from an EMBL/GenBank/DDBJ whole genome shotgun (WGS) entry which is preliminary data.</text>
</comment>
<feature type="transmembrane region" description="Helical" evidence="7">
    <location>
        <begin position="20"/>
        <end position="42"/>
    </location>
</feature>
<dbReference type="InterPro" id="IPR003453">
    <property type="entry name" value="ABC_MlaE_roteobac"/>
</dbReference>
<feature type="transmembrane region" description="Helical" evidence="7">
    <location>
        <begin position="160"/>
        <end position="184"/>
    </location>
</feature>
<keyword evidence="9" id="KW-1185">Reference proteome</keyword>
<dbReference type="NCBIfam" id="TIGR00056">
    <property type="entry name" value="MlaE family lipid ABC transporter permease subunit"/>
    <property type="match status" value="1"/>
</dbReference>
<dbReference type="Proteomes" id="UP000295008">
    <property type="component" value="Unassembled WGS sequence"/>
</dbReference>
<evidence type="ECO:0000256" key="3">
    <source>
        <dbReference type="ARBA" id="ARBA00022448"/>
    </source>
</evidence>
<protein>
    <submittedName>
        <fullName evidence="8">Phospholipid/cholesterol/gamma-HCH transport system permease protein</fullName>
    </submittedName>
</protein>
<name>A0A4R1S029_HYDET</name>
<dbReference type="PANTHER" id="PTHR30188:SF4">
    <property type="entry name" value="PROTEIN TRIGALACTOSYLDIACYLGLYCEROL 1, CHLOROPLASTIC"/>
    <property type="match status" value="1"/>
</dbReference>
<evidence type="ECO:0000256" key="5">
    <source>
        <dbReference type="ARBA" id="ARBA00022989"/>
    </source>
</evidence>
<dbReference type="EMBL" id="SLUN01000007">
    <property type="protein sequence ID" value="TCL71622.1"/>
    <property type="molecule type" value="Genomic_DNA"/>
</dbReference>
<gene>
    <name evidence="8" type="ORF">EDC14_100785</name>
</gene>
<evidence type="ECO:0000256" key="6">
    <source>
        <dbReference type="ARBA" id="ARBA00023136"/>
    </source>
</evidence>
<keyword evidence="3" id="KW-0813">Transport</keyword>
<dbReference type="RefSeq" id="WP_132013765.1">
    <property type="nucleotide sequence ID" value="NZ_SLUN01000007.1"/>
</dbReference>
<dbReference type="PANTHER" id="PTHR30188">
    <property type="entry name" value="ABC TRANSPORTER PERMEASE PROTEIN-RELATED"/>
    <property type="match status" value="1"/>
</dbReference>
<proteinExistence type="inferred from homology"/>
<feature type="transmembrane region" description="Helical" evidence="7">
    <location>
        <begin position="196"/>
        <end position="225"/>
    </location>
</feature>
<reference evidence="8 9" key="1">
    <citation type="submission" date="2019-03" db="EMBL/GenBank/DDBJ databases">
        <title>Genomic Encyclopedia of Type Strains, Phase IV (KMG-IV): sequencing the most valuable type-strain genomes for metagenomic binning, comparative biology and taxonomic classification.</title>
        <authorList>
            <person name="Goeker M."/>
        </authorList>
    </citation>
    <scope>NUCLEOTIDE SEQUENCE [LARGE SCALE GENOMIC DNA]</scope>
    <source>
        <strain evidence="8 9">LX-B</strain>
    </source>
</reference>